<evidence type="ECO:0000259" key="5">
    <source>
        <dbReference type="Pfam" id="PF13476"/>
    </source>
</evidence>
<dbReference type="Gene3D" id="3.40.50.300">
    <property type="entry name" value="P-loop containing nucleotide triphosphate hydrolases"/>
    <property type="match status" value="2"/>
</dbReference>
<evidence type="ECO:0000256" key="1">
    <source>
        <dbReference type="ARBA" id="ARBA00006930"/>
    </source>
</evidence>
<gene>
    <name evidence="6" type="ORF">Aru02nite_03690</name>
</gene>
<keyword evidence="7" id="KW-1185">Reference proteome</keyword>
<proteinExistence type="inferred from homology"/>
<feature type="coiled-coil region" evidence="4">
    <location>
        <begin position="358"/>
        <end position="385"/>
    </location>
</feature>
<dbReference type="EMBL" id="BOMB01000001">
    <property type="protein sequence ID" value="GID09480.1"/>
    <property type="molecule type" value="Genomic_DNA"/>
</dbReference>
<protein>
    <recommendedName>
        <fullName evidence="3">Nuclease SbcCD subunit C</fullName>
    </recommendedName>
</protein>
<evidence type="ECO:0000313" key="6">
    <source>
        <dbReference type="EMBL" id="GID09480.1"/>
    </source>
</evidence>
<dbReference type="Pfam" id="PF13558">
    <property type="entry name" value="SbcC_Walker_B"/>
    <property type="match status" value="1"/>
</dbReference>
<organism evidence="6 7">
    <name type="scientific">Actinocatenispora rupis</name>
    <dbReference type="NCBI Taxonomy" id="519421"/>
    <lineage>
        <taxon>Bacteria</taxon>
        <taxon>Bacillati</taxon>
        <taxon>Actinomycetota</taxon>
        <taxon>Actinomycetes</taxon>
        <taxon>Micromonosporales</taxon>
        <taxon>Micromonosporaceae</taxon>
        <taxon>Actinocatenispora</taxon>
    </lineage>
</organism>
<comment type="caution">
    <text evidence="6">The sequence shown here is derived from an EMBL/GenBank/DDBJ whole genome shotgun (WGS) entry which is preliminary data.</text>
</comment>
<name>A0A8J3IVR3_9ACTN</name>
<dbReference type="AlphaFoldDB" id="A0A8J3IVR3"/>
<feature type="domain" description="Rad50/SbcC-type AAA" evidence="5">
    <location>
        <begin position="5"/>
        <end position="212"/>
    </location>
</feature>
<evidence type="ECO:0000313" key="7">
    <source>
        <dbReference type="Proteomes" id="UP000612808"/>
    </source>
</evidence>
<dbReference type="PANTHER" id="PTHR32114:SF2">
    <property type="entry name" value="ABC TRANSPORTER ABCH.3"/>
    <property type="match status" value="1"/>
</dbReference>
<comment type="similarity">
    <text evidence="1">Belongs to the SMC family. SbcC subfamily.</text>
</comment>
<evidence type="ECO:0000256" key="3">
    <source>
        <dbReference type="ARBA" id="ARBA00013368"/>
    </source>
</evidence>
<dbReference type="SUPFAM" id="SSF52540">
    <property type="entry name" value="P-loop containing nucleoside triphosphate hydrolases"/>
    <property type="match status" value="1"/>
</dbReference>
<dbReference type="InterPro" id="IPR027417">
    <property type="entry name" value="P-loop_NTPase"/>
</dbReference>
<accession>A0A8J3IVR3</accession>
<keyword evidence="4" id="KW-0175">Coiled coil</keyword>
<dbReference type="InterPro" id="IPR038729">
    <property type="entry name" value="Rad50/SbcC_AAA"/>
</dbReference>
<sequence length="818" mass="86467">MRPVRLDLAGFTVFRDETTIDFAGADFFALLGPTGSGKSTVLDAICFALYGTVPRWDHLRSVENALSPSASEARVRLVFESAGARYVATRVLRRSARGKVTTTRAGLERLPADFDLSTLDGDGPGGGELGEVLAGTPTEMTDAVAATVGMPYEQFTTCVVLPQGEFAEFLHAKPAKRQEILVNLLGLRVYQRIAERARQSAKEADSDVRAIDALLDGMTDATEQSVAEAAGRLDQLRGLAEAVAAAVPELTDAERRAAEAREALADLDAEGRLLAGITAPDGVAELADAAGRARTGAAAALAAVTDAEHAEEQAAAALDAAGDPAVLRRTLERHRERAALAAEETGLAEAVTAAEQRAGQARTEAAAAETALTEAEAALAAARTAQTAAALRPELAVGHDCPVCAREVTELPPPIDAPHLAEARAAVTAARDRRDRTDRAARELAGTLAAATRQREQVADRLAALTADLDGAPDPDTLTGRLADIDRLRSAQTAARTRVTAARRDQQRARAAADDTERRLRTGWQRYDSARDAVSRFGPPTADRDDLAASWQALADWAAEGAAARRAARADRLAAAKQAATAADAVRDKVGALLDECGVPRPADSAADAGAYQLAAALAVERAEAGHRRAAERYEQAAGLRERRAGHARANQVAKALATHLAADRFQRWLLTEAMDLLVDGASAILRELSAGQYELAYEAGEFFVVDHHDADLRRAVRTLSGGETFQASLALALALSEQLAGLSTTTTSLESIMLDEGFGTLDPGTLDTVAATLENLAARGDRMVGIVTHVAELAERIPVRYLVRKDARGAHVTREQT</sequence>
<dbReference type="Proteomes" id="UP000612808">
    <property type="component" value="Unassembled WGS sequence"/>
</dbReference>
<dbReference type="GO" id="GO:0006302">
    <property type="term" value="P:double-strand break repair"/>
    <property type="evidence" value="ECO:0007669"/>
    <property type="project" value="InterPro"/>
</dbReference>
<evidence type="ECO:0000256" key="4">
    <source>
        <dbReference type="SAM" id="Coils"/>
    </source>
</evidence>
<dbReference type="Pfam" id="PF13476">
    <property type="entry name" value="AAA_23"/>
    <property type="match status" value="1"/>
</dbReference>
<evidence type="ECO:0000256" key="2">
    <source>
        <dbReference type="ARBA" id="ARBA00011322"/>
    </source>
</evidence>
<dbReference type="GO" id="GO:0016887">
    <property type="term" value="F:ATP hydrolysis activity"/>
    <property type="evidence" value="ECO:0007669"/>
    <property type="project" value="InterPro"/>
</dbReference>
<dbReference type="PANTHER" id="PTHR32114">
    <property type="entry name" value="ABC TRANSPORTER ABCH.3"/>
    <property type="match status" value="1"/>
</dbReference>
<comment type="subunit">
    <text evidence="2">Heterodimer of SbcC and SbcD.</text>
</comment>
<reference evidence="6" key="1">
    <citation type="submission" date="2021-01" db="EMBL/GenBank/DDBJ databases">
        <title>Whole genome shotgun sequence of Actinocatenispora rupis NBRC 107355.</title>
        <authorList>
            <person name="Komaki H."/>
            <person name="Tamura T."/>
        </authorList>
    </citation>
    <scope>NUCLEOTIDE SEQUENCE</scope>
    <source>
        <strain evidence="6">NBRC 107355</strain>
    </source>
</reference>
<dbReference type="RefSeq" id="WP_203654311.1">
    <property type="nucleotide sequence ID" value="NZ_BOMB01000001.1"/>
</dbReference>